<dbReference type="OrthoDB" id="424753at2759"/>
<dbReference type="InterPro" id="IPR033883">
    <property type="entry name" value="C2_III"/>
</dbReference>
<evidence type="ECO:0000256" key="2">
    <source>
        <dbReference type="ARBA" id="ARBA00022670"/>
    </source>
</evidence>
<dbReference type="Pfam" id="PF00648">
    <property type="entry name" value="Peptidase_C2"/>
    <property type="match status" value="1"/>
</dbReference>
<dbReference type="InterPro" id="IPR001300">
    <property type="entry name" value="Peptidase_C2_calpain_cat"/>
</dbReference>
<dbReference type="GO" id="GO:0006508">
    <property type="term" value="P:proteolysis"/>
    <property type="evidence" value="ECO:0007669"/>
    <property type="project" value="UniProtKB-KW"/>
</dbReference>
<feature type="domain" description="Calpain catalytic" evidence="8">
    <location>
        <begin position="98"/>
        <end position="402"/>
    </location>
</feature>
<dbReference type="GO" id="GO:0004198">
    <property type="term" value="F:calcium-dependent cysteine-type endopeptidase activity"/>
    <property type="evidence" value="ECO:0007669"/>
    <property type="project" value="InterPro"/>
</dbReference>
<dbReference type="Gene3D" id="3.90.70.10">
    <property type="entry name" value="Cysteine proteinases"/>
    <property type="match status" value="1"/>
</dbReference>
<name>A0A1S3KH35_LINAN</name>
<dbReference type="Gene3D" id="2.60.120.380">
    <property type="match status" value="1"/>
</dbReference>
<accession>A0A1S3KH35</accession>
<keyword evidence="9" id="KW-1185">Reference proteome</keyword>
<dbReference type="InterPro" id="IPR036213">
    <property type="entry name" value="Calpain_III_sf"/>
</dbReference>
<evidence type="ECO:0000313" key="10">
    <source>
        <dbReference type="RefSeq" id="XP_013421779.1"/>
    </source>
</evidence>
<feature type="active site" evidence="5 6">
    <location>
        <position position="342"/>
    </location>
</feature>
<dbReference type="RefSeq" id="XP_013421779.1">
    <property type="nucleotide sequence ID" value="XM_013566325.1"/>
</dbReference>
<feature type="active site" evidence="5 6">
    <location>
        <position position="156"/>
    </location>
</feature>
<dbReference type="KEGG" id="lak:106181825"/>
<evidence type="ECO:0000256" key="7">
    <source>
        <dbReference type="SAM" id="MobiDB-lite"/>
    </source>
</evidence>
<evidence type="ECO:0000256" key="3">
    <source>
        <dbReference type="ARBA" id="ARBA00022801"/>
    </source>
</evidence>
<dbReference type="STRING" id="7574.A0A1S3KH35"/>
<dbReference type="SUPFAM" id="SSF54001">
    <property type="entry name" value="Cysteine proteinases"/>
    <property type="match status" value="1"/>
</dbReference>
<dbReference type="Proteomes" id="UP000085678">
    <property type="component" value="Unplaced"/>
</dbReference>
<dbReference type="GeneID" id="106181825"/>
<comment type="similarity">
    <text evidence="1">Belongs to the peptidase C2 family.</text>
</comment>
<dbReference type="PANTHER" id="PTHR10183:SF379">
    <property type="entry name" value="CALPAIN-5"/>
    <property type="match status" value="1"/>
</dbReference>
<dbReference type="Pfam" id="PF01067">
    <property type="entry name" value="Calpain_III"/>
    <property type="match status" value="1"/>
</dbReference>
<feature type="active site" evidence="5 6">
    <location>
        <position position="313"/>
    </location>
</feature>
<proteinExistence type="inferred from homology"/>
<keyword evidence="2 6" id="KW-0645">Protease</keyword>
<gene>
    <name evidence="10" type="primary">LOC106181825</name>
</gene>
<dbReference type="GO" id="GO:0005737">
    <property type="term" value="C:cytoplasm"/>
    <property type="evidence" value="ECO:0007669"/>
    <property type="project" value="TreeGrafter"/>
</dbReference>
<dbReference type="SMART" id="SM00230">
    <property type="entry name" value="CysPc"/>
    <property type="match status" value="1"/>
</dbReference>
<evidence type="ECO:0000259" key="8">
    <source>
        <dbReference type="PROSITE" id="PS50203"/>
    </source>
</evidence>
<dbReference type="SUPFAM" id="SSF49758">
    <property type="entry name" value="Calpain large subunit, middle domain (domain III)"/>
    <property type="match status" value="1"/>
</dbReference>
<dbReference type="CDD" id="cd00044">
    <property type="entry name" value="CysPc"/>
    <property type="match status" value="1"/>
</dbReference>
<dbReference type="InterPro" id="IPR022683">
    <property type="entry name" value="Calpain_III"/>
</dbReference>
<evidence type="ECO:0000313" key="9">
    <source>
        <dbReference type="Proteomes" id="UP000085678"/>
    </source>
</evidence>
<dbReference type="FunFam" id="2.60.120.380:FF:000002">
    <property type="entry name" value="calpain-3 isoform X1"/>
    <property type="match status" value="1"/>
</dbReference>
<reference evidence="10" key="1">
    <citation type="submission" date="2025-08" db="UniProtKB">
        <authorList>
            <consortium name="RefSeq"/>
        </authorList>
    </citation>
    <scope>IDENTIFICATION</scope>
    <source>
        <tissue evidence="10">Gonads</tissue>
    </source>
</reference>
<organism evidence="9 10">
    <name type="scientific">Lingula anatina</name>
    <name type="common">Brachiopod</name>
    <name type="synonym">Lingula unguis</name>
    <dbReference type="NCBI Taxonomy" id="7574"/>
    <lineage>
        <taxon>Eukaryota</taxon>
        <taxon>Metazoa</taxon>
        <taxon>Spiralia</taxon>
        <taxon>Lophotrochozoa</taxon>
        <taxon>Brachiopoda</taxon>
        <taxon>Linguliformea</taxon>
        <taxon>Lingulata</taxon>
        <taxon>Lingulida</taxon>
        <taxon>Linguloidea</taxon>
        <taxon>Lingulidae</taxon>
        <taxon>Lingula</taxon>
    </lineage>
</organism>
<dbReference type="InterPro" id="IPR022684">
    <property type="entry name" value="Calpain_cysteine_protease"/>
</dbReference>
<dbReference type="FunFam" id="3.90.70.10:FF:000114">
    <property type="entry name" value="Calpain a"/>
    <property type="match status" value="1"/>
</dbReference>
<dbReference type="OMA" id="ICLMGPD"/>
<evidence type="ECO:0000256" key="4">
    <source>
        <dbReference type="ARBA" id="ARBA00022807"/>
    </source>
</evidence>
<feature type="compositionally biased region" description="Basic and acidic residues" evidence="7">
    <location>
        <begin position="7"/>
        <end position="25"/>
    </location>
</feature>
<evidence type="ECO:0000256" key="6">
    <source>
        <dbReference type="PROSITE-ProRule" id="PRU00239"/>
    </source>
</evidence>
<dbReference type="PRINTS" id="PR00704">
    <property type="entry name" value="CALPAIN"/>
</dbReference>
<sequence>MGCEGSKNADTKVNHEKPLQNETRKQSSPTQPLKNVENGTIGKPIDICEEEKEKDKTGEESSFPEPVEIPDIHATHLLGVTEDSKIEEMLARFGENELFVDEEFKADQKALFYSGRVEEDVVWLRPKDIVKEGQIPHLTVDGVTRDDIKQGILGDCWFLSSCAAVSVQERFMNKIIGKNQVLCGNGYKGIVHFCMWRFGEWVDVYIDDLLPTKDGKLFYAKSEDPTEFWPPLIEKAYAKLHGSYEAIEGGQTMDALVDLTGGLAERCELKEVDVNKFKHFHRAHQAGAFIACSRKGDWTMSIEADPNGLVSGHAYSITDLATVTVKRPGAVEIIERLLRIRNPWGNETEWRGAWSDDDENWQWLDEKTREKLHHISKGDGEFWMRYEDFCSEFSEVTICTLGPDFDGDGVTDQAGHIEKVKGEWKKDISAGGCRNDLASFATNPQYLLTLTEPDDFDSSIDDLDDEGKCSVVIALMQEHRRSQRHLGVKMLQIGFVIYKTEDPENRLPEKHFRYNYDTGKSGVYINYREVSGRFQLEPGHYIVIPSTFNKNDTGSFLMRFFAQKKFTVKKM</sequence>
<dbReference type="InParanoid" id="A0A1S3KH35"/>
<keyword evidence="3 6" id="KW-0378">Hydrolase</keyword>
<dbReference type="InterPro" id="IPR022682">
    <property type="entry name" value="Calpain_domain_III"/>
</dbReference>
<dbReference type="SMART" id="SM00720">
    <property type="entry name" value="calpain_III"/>
    <property type="match status" value="1"/>
</dbReference>
<dbReference type="PROSITE" id="PS50203">
    <property type="entry name" value="CALPAIN_CAT"/>
    <property type="match status" value="1"/>
</dbReference>
<dbReference type="AlphaFoldDB" id="A0A1S3KH35"/>
<dbReference type="InterPro" id="IPR038765">
    <property type="entry name" value="Papain-like_cys_pep_sf"/>
</dbReference>
<feature type="region of interest" description="Disordered" evidence="7">
    <location>
        <begin position="1"/>
        <end position="68"/>
    </location>
</feature>
<evidence type="ECO:0000256" key="5">
    <source>
        <dbReference type="PIRSR" id="PIRSR622684-1"/>
    </source>
</evidence>
<dbReference type="CDD" id="cd00214">
    <property type="entry name" value="Calpain_III"/>
    <property type="match status" value="1"/>
</dbReference>
<dbReference type="InterPro" id="IPR000169">
    <property type="entry name" value="Pept_cys_AS"/>
</dbReference>
<keyword evidence="4 6" id="KW-0788">Thiol protease</keyword>
<evidence type="ECO:0000256" key="1">
    <source>
        <dbReference type="ARBA" id="ARBA00007623"/>
    </source>
</evidence>
<protein>
    <submittedName>
        <fullName evidence="10">Calpain-A</fullName>
    </submittedName>
</protein>
<dbReference type="PROSITE" id="PS00139">
    <property type="entry name" value="THIOL_PROTEASE_CYS"/>
    <property type="match status" value="1"/>
</dbReference>
<dbReference type="PANTHER" id="PTHR10183">
    <property type="entry name" value="CALPAIN"/>
    <property type="match status" value="1"/>
</dbReference>